<evidence type="ECO:0000313" key="7">
    <source>
        <dbReference type="Proteomes" id="UP001596160"/>
    </source>
</evidence>
<dbReference type="EMBL" id="JBHSKP010000017">
    <property type="protein sequence ID" value="MFC5154751.1"/>
    <property type="molecule type" value="Genomic_DNA"/>
</dbReference>
<feature type="DNA-binding region" description="H-T-H motif" evidence="4">
    <location>
        <begin position="31"/>
        <end position="50"/>
    </location>
</feature>
<dbReference type="InterPro" id="IPR009057">
    <property type="entry name" value="Homeodomain-like_sf"/>
</dbReference>
<dbReference type="InterPro" id="IPR036271">
    <property type="entry name" value="Tet_transcr_reg_TetR-rel_C_sf"/>
</dbReference>
<accession>A0ABW0AML8</accession>
<name>A0ABW0AML8_9ACTN</name>
<dbReference type="SUPFAM" id="SSF46689">
    <property type="entry name" value="Homeodomain-like"/>
    <property type="match status" value="1"/>
</dbReference>
<dbReference type="PANTHER" id="PTHR30055">
    <property type="entry name" value="HTH-TYPE TRANSCRIPTIONAL REGULATOR RUTR"/>
    <property type="match status" value="1"/>
</dbReference>
<evidence type="ECO:0000256" key="2">
    <source>
        <dbReference type="ARBA" id="ARBA00023125"/>
    </source>
</evidence>
<keyword evidence="7" id="KW-1185">Reference proteome</keyword>
<evidence type="ECO:0000313" key="6">
    <source>
        <dbReference type="EMBL" id="MFC5154751.1"/>
    </source>
</evidence>
<dbReference type="Proteomes" id="UP001596160">
    <property type="component" value="Unassembled WGS sequence"/>
</dbReference>
<keyword evidence="3" id="KW-0804">Transcription</keyword>
<evidence type="ECO:0000256" key="1">
    <source>
        <dbReference type="ARBA" id="ARBA00023015"/>
    </source>
</evidence>
<dbReference type="NCBIfam" id="NF041196">
    <property type="entry name" value="ScbR_bind_reg"/>
    <property type="match status" value="1"/>
</dbReference>
<organism evidence="6 7">
    <name type="scientific">Streptomyces amakusaensis</name>
    <dbReference type="NCBI Taxonomy" id="67271"/>
    <lineage>
        <taxon>Bacteria</taxon>
        <taxon>Bacillati</taxon>
        <taxon>Actinomycetota</taxon>
        <taxon>Actinomycetes</taxon>
        <taxon>Kitasatosporales</taxon>
        <taxon>Streptomycetaceae</taxon>
        <taxon>Streptomyces</taxon>
    </lineage>
</organism>
<feature type="domain" description="HTH tetR-type" evidence="5">
    <location>
        <begin position="8"/>
        <end position="68"/>
    </location>
</feature>
<evidence type="ECO:0000256" key="3">
    <source>
        <dbReference type="ARBA" id="ARBA00023163"/>
    </source>
</evidence>
<evidence type="ECO:0000259" key="5">
    <source>
        <dbReference type="PROSITE" id="PS50977"/>
    </source>
</evidence>
<dbReference type="SUPFAM" id="SSF48498">
    <property type="entry name" value="Tetracyclin repressor-like, C-terminal domain"/>
    <property type="match status" value="1"/>
</dbReference>
<dbReference type="InterPro" id="IPR001647">
    <property type="entry name" value="HTH_TetR"/>
</dbReference>
<dbReference type="Gene3D" id="1.10.357.10">
    <property type="entry name" value="Tetracycline Repressor, domain 2"/>
    <property type="match status" value="1"/>
</dbReference>
<sequence>MRKQERATRTRHALIRSAARQFVRQGYAQARLVEISAGAGVSAGALHFHFESKAAVADAVRGEAGRLLREAAALARERQPRALQALVDMSHILGQLLREDVVVQAGYQLDCDPSATAGGAELHEEWLECVDRMLAAAASEGVLGPGVDRGDLVTVVVSATIGLEALGRHDGTWLLRSSLTGFWRWMLPSVATPQALPGLCPQGDDLVLSASGRPVAGLMTP</sequence>
<dbReference type="InterPro" id="IPR047923">
    <property type="entry name" value="ArpA-like"/>
</dbReference>
<reference evidence="7" key="1">
    <citation type="journal article" date="2019" name="Int. J. Syst. Evol. Microbiol.">
        <title>The Global Catalogue of Microorganisms (GCM) 10K type strain sequencing project: providing services to taxonomists for standard genome sequencing and annotation.</title>
        <authorList>
            <consortium name="The Broad Institute Genomics Platform"/>
            <consortium name="The Broad Institute Genome Sequencing Center for Infectious Disease"/>
            <person name="Wu L."/>
            <person name="Ma J."/>
        </authorList>
    </citation>
    <scope>NUCLEOTIDE SEQUENCE [LARGE SCALE GENOMIC DNA]</scope>
    <source>
        <strain evidence="7">PCU 266</strain>
    </source>
</reference>
<dbReference type="Pfam" id="PF00440">
    <property type="entry name" value="TetR_N"/>
    <property type="match status" value="1"/>
</dbReference>
<keyword evidence="2 4" id="KW-0238">DNA-binding</keyword>
<dbReference type="PANTHER" id="PTHR30055:SF234">
    <property type="entry name" value="HTH-TYPE TRANSCRIPTIONAL REGULATOR BETI"/>
    <property type="match status" value="1"/>
</dbReference>
<dbReference type="PROSITE" id="PS50977">
    <property type="entry name" value="HTH_TETR_2"/>
    <property type="match status" value="1"/>
</dbReference>
<dbReference type="InterPro" id="IPR050109">
    <property type="entry name" value="HTH-type_TetR-like_transc_reg"/>
</dbReference>
<proteinExistence type="predicted"/>
<keyword evidence="1" id="KW-0805">Transcription regulation</keyword>
<comment type="caution">
    <text evidence="6">The sequence shown here is derived from an EMBL/GenBank/DDBJ whole genome shotgun (WGS) entry which is preliminary data.</text>
</comment>
<dbReference type="RefSeq" id="WP_344482229.1">
    <property type="nucleotide sequence ID" value="NZ_BAAASB010000017.1"/>
</dbReference>
<evidence type="ECO:0000256" key="4">
    <source>
        <dbReference type="PROSITE-ProRule" id="PRU00335"/>
    </source>
</evidence>
<gene>
    <name evidence="6" type="ORF">ACFPRH_23725</name>
</gene>
<dbReference type="PRINTS" id="PR00455">
    <property type="entry name" value="HTHTETR"/>
</dbReference>
<protein>
    <submittedName>
        <fullName evidence="6">ScbR family autoregulator-binding transcription factor</fullName>
    </submittedName>
</protein>